<dbReference type="AlphaFoldDB" id="A0A6L2K238"/>
<comment type="caution">
    <text evidence="2">The sequence shown here is derived from an EMBL/GenBank/DDBJ whole genome shotgun (WGS) entry which is preliminary data.</text>
</comment>
<reference evidence="2" key="1">
    <citation type="journal article" date="2019" name="Sci. Rep.">
        <title>Draft genome of Tanacetum cinerariifolium, the natural source of mosquito coil.</title>
        <authorList>
            <person name="Yamashiro T."/>
            <person name="Shiraishi A."/>
            <person name="Satake H."/>
            <person name="Nakayama K."/>
        </authorList>
    </citation>
    <scope>NUCLEOTIDE SEQUENCE</scope>
</reference>
<evidence type="ECO:0000313" key="2">
    <source>
        <dbReference type="EMBL" id="GEU43099.1"/>
    </source>
</evidence>
<accession>A0A6L2K238</accession>
<name>A0A6L2K238_TANCI</name>
<feature type="compositionally biased region" description="Polar residues" evidence="1">
    <location>
        <begin position="33"/>
        <end position="48"/>
    </location>
</feature>
<organism evidence="2">
    <name type="scientific">Tanacetum cinerariifolium</name>
    <name type="common">Dalmatian daisy</name>
    <name type="synonym">Chrysanthemum cinerariifolium</name>
    <dbReference type="NCBI Taxonomy" id="118510"/>
    <lineage>
        <taxon>Eukaryota</taxon>
        <taxon>Viridiplantae</taxon>
        <taxon>Streptophyta</taxon>
        <taxon>Embryophyta</taxon>
        <taxon>Tracheophyta</taxon>
        <taxon>Spermatophyta</taxon>
        <taxon>Magnoliopsida</taxon>
        <taxon>eudicotyledons</taxon>
        <taxon>Gunneridae</taxon>
        <taxon>Pentapetalae</taxon>
        <taxon>asterids</taxon>
        <taxon>campanulids</taxon>
        <taxon>Asterales</taxon>
        <taxon>Asteraceae</taxon>
        <taxon>Asteroideae</taxon>
        <taxon>Anthemideae</taxon>
        <taxon>Anthemidinae</taxon>
        <taxon>Tanacetum</taxon>
    </lineage>
</organism>
<gene>
    <name evidence="2" type="ORF">Tci_015077</name>
</gene>
<feature type="region of interest" description="Disordered" evidence="1">
    <location>
        <begin position="17"/>
        <end position="52"/>
    </location>
</feature>
<evidence type="ECO:0000256" key="1">
    <source>
        <dbReference type="SAM" id="MobiDB-lite"/>
    </source>
</evidence>
<dbReference type="EMBL" id="BKCJ010001662">
    <property type="protein sequence ID" value="GEU43099.1"/>
    <property type="molecule type" value="Genomic_DNA"/>
</dbReference>
<feature type="compositionally biased region" description="Low complexity" evidence="1">
    <location>
        <begin position="17"/>
        <end position="30"/>
    </location>
</feature>
<sequence>MSPPEWCHVDCQLSPAPSLEQLPSSSSEPPVNDGQQRSTVANHRSTTVSHRRTIVAPPTKHHQSKVVDRWSTIGLGRVNDRIRMGRIWIRVGSGCHVDHSESATWHPYIYLTQGSTGNRTRD</sequence>
<protein>
    <submittedName>
        <fullName evidence="2">Uncharacterized protein</fullName>
    </submittedName>
</protein>
<proteinExistence type="predicted"/>